<proteinExistence type="predicted"/>
<feature type="region of interest" description="Disordered" evidence="2">
    <location>
        <begin position="115"/>
        <end position="235"/>
    </location>
</feature>
<feature type="compositionally biased region" description="Pro residues" evidence="2">
    <location>
        <begin position="270"/>
        <end position="280"/>
    </location>
</feature>
<protein>
    <submittedName>
        <fullName evidence="3">Uncharacterized protein</fullName>
    </submittedName>
</protein>
<gene>
    <name evidence="3" type="ORF">E0Z10_g4686</name>
</gene>
<evidence type="ECO:0000313" key="3">
    <source>
        <dbReference type="EMBL" id="TGJ84060.1"/>
    </source>
</evidence>
<feature type="compositionally biased region" description="Pro residues" evidence="2">
    <location>
        <begin position="884"/>
        <end position="895"/>
    </location>
</feature>
<feature type="compositionally biased region" description="Low complexity" evidence="2">
    <location>
        <begin position="690"/>
        <end position="701"/>
    </location>
</feature>
<keyword evidence="1" id="KW-0175">Coiled coil</keyword>
<sequence>MMATEATVGGPVDVSVNEPSLNQPTATDSDFQNDDPLNIATSRTVDDIENKQIADIVDELVNSAEASVSGGSDTEAFKTDPTKLFGETGHTRSSSTVKKPQSFKSVSVNRTFLASKGAINSTSRPESTAGSASTIPQPTVSSSASRLKLVAKSGSTLGGASKTLNVNGKPPGAPDPNLVWNRNRPPTQPESKKRSDEELKHDGIHLADRLGPEDLKGQSNWADIDDDDEWAPDTITWTDGTKITLPAAEEAVPSPVIQPATVDKVKKDPIPIPIPKPKSPAPISSASGSPSIKHGVLASGKGLVFKGAPEKPTLVAKPPAPPGPVKSPWAPLPPVEKVHPLVMELPTQVPPSRYPLRDASNAKSATPPPPTKEIAADDFSRNYRDGPFNPSRELFNSQSGRYEPVSDRRGSRHDIHARQPALLQRQAHNDQQGPAEPSAAFQTSRNSAPEGPYSRRRGSSNVSGGSGHLAHRIGGKPHDMPPPPELGLNQGQALLQHVGSIPGSAESPVSSQTFSSANNQSSQRAHPPTPYQTLVSPHQAHAVPYQNAYNQEPPQVDPDWETAQKEYMKQKREEAVRRRLEEELREETAKQARIAEKLKALGPAPERKSAKKDTLSVVQRTDIPATLAIRSKGTSEIKTTPDSAPIVATYSEAKVEKPVTTDTASNERPEPDLRVTNGSIKPDQPRMPPAQSIASAQGQSAVPWSESSQHPDRFQTWNSNHQNVRENVWGAPGNDRSLGNGTFNADIGPLSESHVATGPNMMHRPAPIAPPRSTPQATQPEAPSNRLPPIGPPRVQPNPANAWKTYDIKADDERRRLERIKQRETPNEKASGPSFTDTWRSVDLNGEGKRSSVGTYVQSHREPSTELHEAEKAASHPEVVRPVVLPPPTTAPPTGPSAQTRTGSRFFPSSKDVTPSMQPSSRSKSPTPPPPTADGHPVYDGDATKPHVALPPLRPRVRLPPSAQPAAPGPIAPPSKQSPVSFTAAATCNILSKAPDTNIPARPVSRGRGFNGIPQKPHEIASQENWQSKINNLMGKKSASPAKFMPVGSSMIDSLESSRSHDFMDVPMLSPSGTDSSEDSSFTSKEMAEECFGEQEMGSLPAVRIPTETPDALWQAVKPNWFPAPTELRINPAGCEPFKFSFDYAHGKSVIPIPGVRVPVPEVLDILPELVVGAAEIHRTTLAIIVRLRLQAEPCLVVGHAASDRVERLGADRHLQHLQHSLDTDFKLTNLLGDKLLQLQLQILPLQWKFVQHNVYNFPIFLGMLRTQVISFLPAEIRKYSD</sequence>
<feature type="compositionally biased region" description="Basic and acidic residues" evidence="2">
    <location>
        <begin position="190"/>
        <end position="216"/>
    </location>
</feature>
<feature type="compositionally biased region" description="Basic and acidic residues" evidence="2">
    <location>
        <begin position="653"/>
        <end position="673"/>
    </location>
</feature>
<feature type="compositionally biased region" description="Polar residues" evidence="2">
    <location>
        <begin position="507"/>
        <end position="524"/>
    </location>
</feature>
<feature type="compositionally biased region" description="Basic and acidic residues" evidence="2">
    <location>
        <begin position="374"/>
        <end position="384"/>
    </location>
</feature>
<feature type="region of interest" description="Disordered" evidence="2">
    <location>
        <begin position="994"/>
        <end position="1017"/>
    </location>
</feature>
<feature type="region of interest" description="Disordered" evidence="2">
    <location>
        <begin position="648"/>
        <end position="979"/>
    </location>
</feature>
<feature type="compositionally biased region" description="Polar residues" evidence="2">
    <location>
        <begin position="91"/>
        <end position="102"/>
    </location>
</feature>
<organism evidence="3 4">
    <name type="scientific">Xylaria hypoxylon</name>
    <dbReference type="NCBI Taxonomy" id="37992"/>
    <lineage>
        <taxon>Eukaryota</taxon>
        <taxon>Fungi</taxon>
        <taxon>Dikarya</taxon>
        <taxon>Ascomycota</taxon>
        <taxon>Pezizomycotina</taxon>
        <taxon>Sordariomycetes</taxon>
        <taxon>Xylariomycetidae</taxon>
        <taxon>Xylariales</taxon>
        <taxon>Xylariaceae</taxon>
        <taxon>Xylaria</taxon>
    </lineage>
</organism>
<feature type="compositionally biased region" description="Polar residues" evidence="2">
    <location>
        <begin position="17"/>
        <end position="30"/>
    </location>
</feature>
<reference evidence="3 4" key="1">
    <citation type="submission" date="2019-03" db="EMBL/GenBank/DDBJ databases">
        <title>Draft genome sequence of Xylaria hypoxylon DSM 108379, a ubiquitous saprotrophic-parasitic fungi on hardwood.</title>
        <authorList>
            <person name="Buettner E."/>
            <person name="Leonhardt S."/>
            <person name="Gebauer A.M."/>
            <person name="Liers C."/>
            <person name="Hofrichter M."/>
            <person name="Kellner H."/>
        </authorList>
    </citation>
    <scope>NUCLEOTIDE SEQUENCE [LARGE SCALE GENOMIC DNA]</scope>
    <source>
        <strain evidence="3 4">DSM 108379</strain>
    </source>
</reference>
<dbReference type="EMBL" id="SKBN01000076">
    <property type="protein sequence ID" value="TGJ84060.1"/>
    <property type="molecule type" value="Genomic_DNA"/>
</dbReference>
<feature type="compositionally biased region" description="Basic and acidic residues" evidence="2">
    <location>
        <begin position="404"/>
        <end position="417"/>
    </location>
</feature>
<feature type="coiled-coil region" evidence="1">
    <location>
        <begin position="570"/>
        <end position="597"/>
    </location>
</feature>
<dbReference type="OrthoDB" id="5416983at2759"/>
<feature type="compositionally biased region" description="Basic and acidic residues" evidence="2">
    <location>
        <begin position="806"/>
        <end position="827"/>
    </location>
</feature>
<dbReference type="Proteomes" id="UP000297716">
    <property type="component" value="Unassembled WGS sequence"/>
</dbReference>
<feature type="region of interest" description="Disordered" evidence="2">
    <location>
        <begin position="343"/>
        <end position="534"/>
    </location>
</feature>
<name>A0A4Z0YXU8_9PEZI</name>
<feature type="compositionally biased region" description="Polar residues" evidence="2">
    <location>
        <begin position="115"/>
        <end position="145"/>
    </location>
</feature>
<evidence type="ECO:0000256" key="1">
    <source>
        <dbReference type="SAM" id="Coils"/>
    </source>
</evidence>
<feature type="region of interest" description="Disordered" evidence="2">
    <location>
        <begin position="254"/>
        <end position="294"/>
    </location>
</feature>
<feature type="compositionally biased region" description="Basic and acidic residues" evidence="2">
    <location>
        <begin position="859"/>
        <end position="879"/>
    </location>
</feature>
<feature type="compositionally biased region" description="Low complexity" evidence="2">
    <location>
        <begin position="281"/>
        <end position="293"/>
    </location>
</feature>
<feature type="region of interest" description="Disordered" evidence="2">
    <location>
        <begin position="311"/>
        <end position="330"/>
    </location>
</feature>
<accession>A0A4Z0YXU8</accession>
<evidence type="ECO:0000256" key="2">
    <source>
        <dbReference type="SAM" id="MobiDB-lite"/>
    </source>
</evidence>
<feature type="region of interest" description="Disordered" evidence="2">
    <location>
        <begin position="1"/>
        <end position="35"/>
    </location>
</feature>
<keyword evidence="4" id="KW-1185">Reference proteome</keyword>
<comment type="caution">
    <text evidence="3">The sequence shown here is derived from an EMBL/GenBank/DDBJ whole genome shotgun (WGS) entry which is preliminary data.</text>
</comment>
<evidence type="ECO:0000313" key="4">
    <source>
        <dbReference type="Proteomes" id="UP000297716"/>
    </source>
</evidence>
<feature type="compositionally biased region" description="Pro residues" evidence="2">
    <location>
        <begin position="318"/>
        <end position="330"/>
    </location>
</feature>
<feature type="region of interest" description="Disordered" evidence="2">
    <location>
        <begin position="65"/>
        <end position="102"/>
    </location>
</feature>
<dbReference type="STRING" id="37992.A0A4Z0YXU8"/>